<keyword evidence="4" id="KW-1185">Reference proteome</keyword>
<accession>A0A8S0YMB5</accession>
<proteinExistence type="predicted"/>
<dbReference type="EMBL" id="CADEBC010000531">
    <property type="protein sequence ID" value="CAB3247591.1"/>
    <property type="molecule type" value="Genomic_DNA"/>
</dbReference>
<evidence type="ECO:0000313" key="4">
    <source>
        <dbReference type="Proteomes" id="UP000494106"/>
    </source>
</evidence>
<evidence type="ECO:0000313" key="5">
    <source>
        <dbReference type="Proteomes" id="UP000494256"/>
    </source>
</evidence>
<dbReference type="EMBL" id="CADEBD010000036">
    <property type="protein sequence ID" value="CAB3220094.1"/>
    <property type="molecule type" value="Genomic_DNA"/>
</dbReference>
<dbReference type="OrthoDB" id="7042325at2759"/>
<dbReference type="Proteomes" id="UP000494256">
    <property type="component" value="Unassembled WGS sequence"/>
</dbReference>
<comment type="caution">
    <text evidence="2">The sequence shown here is derived from an EMBL/GenBank/DDBJ whole genome shotgun (WGS) entry which is preliminary data.</text>
</comment>
<gene>
    <name evidence="3" type="ORF">APLA_LOCUS11336</name>
    <name evidence="2" type="ORF">APLA_LOCUS182</name>
</gene>
<evidence type="ECO:0000313" key="3">
    <source>
        <dbReference type="EMBL" id="CAB3247591.1"/>
    </source>
</evidence>
<dbReference type="Proteomes" id="UP000494106">
    <property type="component" value="Unassembled WGS sequence"/>
</dbReference>
<name>A0A8S0YMB5_ARCPL</name>
<organism evidence="2 5">
    <name type="scientific">Arctia plantaginis</name>
    <name type="common">Wood tiger moth</name>
    <name type="synonym">Phalaena plantaginis</name>
    <dbReference type="NCBI Taxonomy" id="874455"/>
    <lineage>
        <taxon>Eukaryota</taxon>
        <taxon>Metazoa</taxon>
        <taxon>Ecdysozoa</taxon>
        <taxon>Arthropoda</taxon>
        <taxon>Hexapoda</taxon>
        <taxon>Insecta</taxon>
        <taxon>Pterygota</taxon>
        <taxon>Neoptera</taxon>
        <taxon>Endopterygota</taxon>
        <taxon>Lepidoptera</taxon>
        <taxon>Glossata</taxon>
        <taxon>Ditrysia</taxon>
        <taxon>Noctuoidea</taxon>
        <taxon>Erebidae</taxon>
        <taxon>Arctiinae</taxon>
        <taxon>Arctia</taxon>
    </lineage>
</organism>
<evidence type="ECO:0000256" key="1">
    <source>
        <dbReference type="SAM" id="MobiDB-lite"/>
    </source>
</evidence>
<evidence type="ECO:0000313" key="2">
    <source>
        <dbReference type="EMBL" id="CAB3220094.1"/>
    </source>
</evidence>
<protein>
    <submittedName>
        <fullName evidence="2">Uncharacterized protein</fullName>
    </submittedName>
</protein>
<feature type="region of interest" description="Disordered" evidence="1">
    <location>
        <begin position="30"/>
        <end position="50"/>
    </location>
</feature>
<reference evidence="4 5" key="1">
    <citation type="submission" date="2020-04" db="EMBL/GenBank/DDBJ databases">
        <authorList>
            <person name="Wallbank WR R."/>
            <person name="Pardo Diaz C."/>
            <person name="Kozak K."/>
            <person name="Martin S."/>
            <person name="Jiggins C."/>
            <person name="Moest M."/>
            <person name="Warren A I."/>
            <person name="Byers J.R.P. K."/>
            <person name="Montejo-Kovacevich G."/>
            <person name="Yen C E."/>
        </authorList>
    </citation>
    <scope>NUCLEOTIDE SEQUENCE [LARGE SCALE GENOMIC DNA]</scope>
</reference>
<sequence>MQGSSNPFISPMFVHVCVINTYVANVVMRGGAGPGKRSDEGAALAPRPPPQRVATICHATNYHEKTTLLSSDDEFQ</sequence>
<dbReference type="AlphaFoldDB" id="A0A8S0YMB5"/>